<dbReference type="InterPro" id="IPR022025">
    <property type="entry name" value="Amidoligase_2"/>
</dbReference>
<organism evidence="1 2">
    <name type="scientific">Mollisia scopiformis</name>
    <name type="common">Conifer needle endophyte fungus</name>
    <name type="synonym">Phialocephala scopiformis</name>
    <dbReference type="NCBI Taxonomy" id="149040"/>
    <lineage>
        <taxon>Eukaryota</taxon>
        <taxon>Fungi</taxon>
        <taxon>Dikarya</taxon>
        <taxon>Ascomycota</taxon>
        <taxon>Pezizomycotina</taxon>
        <taxon>Leotiomycetes</taxon>
        <taxon>Helotiales</taxon>
        <taxon>Mollisiaceae</taxon>
        <taxon>Mollisia</taxon>
    </lineage>
</organism>
<protein>
    <submittedName>
        <fullName evidence="1">Uncharacterized protein</fullName>
    </submittedName>
</protein>
<proteinExistence type="predicted"/>
<dbReference type="Proteomes" id="UP000070700">
    <property type="component" value="Unassembled WGS sequence"/>
</dbReference>
<dbReference type="EMBL" id="KQ947430">
    <property type="protein sequence ID" value="KUJ10010.1"/>
    <property type="molecule type" value="Genomic_DNA"/>
</dbReference>
<dbReference type="OrthoDB" id="412402at2759"/>
<gene>
    <name evidence="1" type="ORF">LY89DRAFT_740416</name>
</gene>
<evidence type="ECO:0000313" key="2">
    <source>
        <dbReference type="Proteomes" id="UP000070700"/>
    </source>
</evidence>
<reference evidence="1 2" key="1">
    <citation type="submission" date="2015-10" db="EMBL/GenBank/DDBJ databases">
        <title>Full genome of DAOMC 229536 Phialocephala scopiformis, a fungal endophyte of spruce producing the potent anti-insectan compound rugulosin.</title>
        <authorList>
            <consortium name="DOE Joint Genome Institute"/>
            <person name="Walker A.K."/>
            <person name="Frasz S.L."/>
            <person name="Seifert K.A."/>
            <person name="Miller J.D."/>
            <person name="Mondo S.J."/>
            <person name="Labutti K."/>
            <person name="Lipzen A."/>
            <person name="Dockter R."/>
            <person name="Kennedy M."/>
            <person name="Grigoriev I.V."/>
            <person name="Spatafora J.W."/>
        </authorList>
    </citation>
    <scope>NUCLEOTIDE SEQUENCE [LARGE SCALE GENOMIC DNA]</scope>
    <source>
        <strain evidence="1 2">CBS 120377</strain>
    </source>
</reference>
<dbReference type="PANTHER" id="PTHR36847">
    <property type="entry name" value="AMIDOLIGASE ENZYME"/>
    <property type="match status" value="1"/>
</dbReference>
<dbReference type="InParanoid" id="A0A132BC56"/>
<dbReference type="GeneID" id="28830310"/>
<accession>A0A132BC56</accession>
<dbReference type="STRING" id="149040.A0A132BC56"/>
<keyword evidence="2" id="KW-1185">Reference proteome</keyword>
<dbReference type="Pfam" id="PF12224">
    <property type="entry name" value="Amidoligase_2"/>
    <property type="match status" value="1"/>
</dbReference>
<dbReference type="KEGG" id="psco:LY89DRAFT_740416"/>
<dbReference type="AlphaFoldDB" id="A0A132BC56"/>
<dbReference type="RefSeq" id="XP_018064365.1">
    <property type="nucleotide sequence ID" value="XM_018220584.1"/>
</dbReference>
<evidence type="ECO:0000313" key="1">
    <source>
        <dbReference type="EMBL" id="KUJ10010.1"/>
    </source>
</evidence>
<sequence>MSFYPLLYFGVELELNVAYIYPNEVIEDITELKPSSFRPTESMIDQASAYLFRNKISYAKLFNEKNFSDEILRIEVMKRTIYQSIRDDLRAAGLPINQTPAQVSPVLVDVSKWDIEGDTSISPPNNKYHWLGVELKSPAYDFTPENLAAVQKVCKILTTKYLTNTNESTGLHVHVSFGTDIRWRLRSVKQAMMFFWAFHHQFDTLHPANRQGDSQYTQSMRGYSSMSANHLTQTGHRITAYEGCKLLEKHEDMEALVRAVCEEGTVPNRYMAYNVKPIFNLLRPDLSSETPKTTIEFRQHEGTLDGERVTQWVKLLCGVIRWIEIVEPSSLMNLMRLTKHETWSKTGDKAQDDLNESKFGPVLAEGPFMITDLLEHMSLQESADFYRRRLYEVSGGVSEDQEFVQV</sequence>
<name>A0A132BC56_MOLSC</name>
<dbReference type="PANTHER" id="PTHR36847:SF1">
    <property type="entry name" value="AMIDOLIGASE ENZYME"/>
    <property type="match status" value="1"/>
</dbReference>